<sequence>MKGLILSGGFGTRLRPLTYTGAKQLIPIANKPIIYYGIEALTTVGINEIGVVVGETRQEVKDVVGNGDKWNARIQYIPQEAPLGLAHAIKISRDFIADEPFVMYLGDNILKDNLSYLVKQFQKNKPNALILLTKVTNPQEFGVAVIDEKGAVKKLIEKPKEPPSNLALVGIYLFDKEIFKAIENIKPSWRNELEITDAIQWLLDNNYRVESQTVQGWWKDTGKPEDIIDANLLILEDIESENQGKIVDSNINGRVRIEKGALVERSIIRGPAIIGEKAKIIRAYIGPFSSIGNNVTIENSEVECSVIMDGATVRNLEKRIDRSILGKNVVINQIDESPRTHKFILGDQSYVEIKK</sequence>
<dbReference type="Pfam" id="PF00483">
    <property type="entry name" value="NTP_transferase"/>
    <property type="match status" value="1"/>
</dbReference>
<dbReference type="InterPro" id="IPR005835">
    <property type="entry name" value="NTP_transferase_dom"/>
</dbReference>
<dbReference type="GO" id="GO:0016740">
    <property type="term" value="F:transferase activity"/>
    <property type="evidence" value="ECO:0007669"/>
    <property type="project" value="UniProtKB-KW"/>
</dbReference>
<reference evidence="2 3" key="1">
    <citation type="journal article" date="2015" name="Microbiome">
        <title>Genomic resolution of linkages in carbon, nitrogen, and sulfur cycling among widespread estuary sediment bacteria.</title>
        <authorList>
            <person name="Baker B.J."/>
            <person name="Lazar C.S."/>
            <person name="Teske A.P."/>
            <person name="Dick G.J."/>
        </authorList>
    </citation>
    <scope>NUCLEOTIDE SEQUENCE [LARGE SCALE GENOMIC DNA]</scope>
    <source>
        <strain evidence="2">SM1_77</strain>
    </source>
</reference>
<comment type="caution">
    <text evidence="2">The sequence shown here is derived from an EMBL/GenBank/DDBJ whole genome shotgun (WGS) entry which is preliminary data.</text>
</comment>
<dbReference type="PANTHER" id="PTHR42883">
    <property type="entry name" value="GLUCOSE-1-PHOSPHATE THYMIDYLTRANSFERASE"/>
    <property type="match status" value="1"/>
</dbReference>
<dbReference type="Proteomes" id="UP000050975">
    <property type="component" value="Unassembled WGS sequence"/>
</dbReference>
<dbReference type="EMBL" id="LJVE01000010">
    <property type="protein sequence ID" value="KPL15614.1"/>
    <property type="molecule type" value="Genomic_DNA"/>
</dbReference>
<dbReference type="PATRIC" id="fig|1703778.3.peg.1083"/>
<protein>
    <submittedName>
        <fullName evidence="2">Glucose-1-phosphate thymidylyltransferase</fullName>
    </submittedName>
</protein>
<dbReference type="CDD" id="cd04189">
    <property type="entry name" value="G1P_TT_long"/>
    <property type="match status" value="1"/>
</dbReference>
<dbReference type="InterPro" id="IPR005908">
    <property type="entry name" value="G1P_thy_trans_l"/>
</dbReference>
<gene>
    <name evidence="2" type="ORF">AMJ74_01130</name>
</gene>
<dbReference type="SUPFAM" id="SSF53448">
    <property type="entry name" value="Nucleotide-diphospho-sugar transferases"/>
    <property type="match status" value="1"/>
</dbReference>
<accession>A0A0S8K3S2</accession>
<evidence type="ECO:0000259" key="1">
    <source>
        <dbReference type="Pfam" id="PF00483"/>
    </source>
</evidence>
<organism evidence="2 3">
    <name type="scientific">candidate division WOR_3 bacterium SM1_77</name>
    <dbReference type="NCBI Taxonomy" id="1703778"/>
    <lineage>
        <taxon>Bacteria</taxon>
        <taxon>Bacteria division WOR-3</taxon>
    </lineage>
</organism>
<dbReference type="PANTHER" id="PTHR42883:SF2">
    <property type="entry name" value="THYMIDYLYLTRANSFERASE"/>
    <property type="match status" value="1"/>
</dbReference>
<evidence type="ECO:0000313" key="3">
    <source>
        <dbReference type="Proteomes" id="UP000050975"/>
    </source>
</evidence>
<evidence type="ECO:0000313" key="2">
    <source>
        <dbReference type="EMBL" id="KPL15614.1"/>
    </source>
</evidence>
<name>A0A0S8K3S2_UNCW3</name>
<keyword evidence="2" id="KW-0808">Transferase</keyword>
<dbReference type="InterPro" id="IPR029044">
    <property type="entry name" value="Nucleotide-diphossugar_trans"/>
</dbReference>
<dbReference type="NCBIfam" id="TIGR01208">
    <property type="entry name" value="rmlA_long"/>
    <property type="match status" value="1"/>
</dbReference>
<dbReference type="Gene3D" id="3.90.550.10">
    <property type="entry name" value="Spore Coat Polysaccharide Biosynthesis Protein SpsA, Chain A"/>
    <property type="match status" value="1"/>
</dbReference>
<dbReference type="Gene3D" id="2.160.10.10">
    <property type="entry name" value="Hexapeptide repeat proteins"/>
    <property type="match status" value="1"/>
</dbReference>
<proteinExistence type="predicted"/>
<feature type="domain" description="Nucleotidyl transferase" evidence="1">
    <location>
        <begin position="2"/>
        <end position="235"/>
    </location>
</feature>
<dbReference type="AlphaFoldDB" id="A0A0S8K3S2"/>